<evidence type="ECO:0000259" key="1">
    <source>
        <dbReference type="PROSITE" id="PS50054"/>
    </source>
</evidence>
<dbReference type="GO" id="GO:0005739">
    <property type="term" value="C:mitochondrion"/>
    <property type="evidence" value="ECO:0007669"/>
    <property type="project" value="TreeGrafter"/>
</dbReference>
<dbReference type="PROSITE" id="PS50054">
    <property type="entry name" value="TYR_PHOSPHATASE_DUAL"/>
    <property type="match status" value="1"/>
</dbReference>
<dbReference type="GO" id="GO:0001691">
    <property type="term" value="F:pseudophosphatase activity"/>
    <property type="evidence" value="ECO:0007669"/>
    <property type="project" value="TreeGrafter"/>
</dbReference>
<dbReference type="Gene3D" id="3.90.190.10">
    <property type="entry name" value="Protein tyrosine phosphatase superfamily"/>
    <property type="match status" value="1"/>
</dbReference>
<proteinExistence type="evidence at transcript level"/>
<name>A0A6F9DUY2_9ASCI</name>
<accession>A0A6F9DUY2</accession>
<organism evidence="2">
    <name type="scientific">Phallusia mammillata</name>
    <dbReference type="NCBI Taxonomy" id="59560"/>
    <lineage>
        <taxon>Eukaryota</taxon>
        <taxon>Metazoa</taxon>
        <taxon>Chordata</taxon>
        <taxon>Tunicata</taxon>
        <taxon>Ascidiacea</taxon>
        <taxon>Phlebobranchia</taxon>
        <taxon>Ascidiidae</taxon>
        <taxon>Phallusia</taxon>
    </lineage>
</organism>
<dbReference type="FunFam" id="3.90.190.10:FF:000082">
    <property type="entry name" value="Serine/threonine/tyrosine-interacting-like protein 1"/>
    <property type="match status" value="1"/>
</dbReference>
<dbReference type="InterPro" id="IPR029021">
    <property type="entry name" value="Prot-tyrosine_phosphatase-like"/>
</dbReference>
<dbReference type="InterPro" id="IPR000340">
    <property type="entry name" value="Dual-sp_phosphatase_cat-dom"/>
</dbReference>
<dbReference type="AlphaFoldDB" id="A0A6F9DUY2"/>
<evidence type="ECO:0000313" key="2">
    <source>
        <dbReference type="EMBL" id="CAB3266685.1"/>
    </source>
</evidence>
<dbReference type="GO" id="GO:0019903">
    <property type="term" value="F:protein phosphatase binding"/>
    <property type="evidence" value="ECO:0007669"/>
    <property type="project" value="TreeGrafter"/>
</dbReference>
<dbReference type="SMART" id="SM00195">
    <property type="entry name" value="DSPc"/>
    <property type="match status" value="1"/>
</dbReference>
<dbReference type="PANTHER" id="PTHR46659">
    <property type="entry name" value="SERINE/THREONINE/TYROSINE-INTERACTING-LIKE PROTEIN 1"/>
    <property type="match status" value="1"/>
</dbReference>
<dbReference type="InterPro" id="IPR020422">
    <property type="entry name" value="TYR_PHOSPHATASE_DUAL_dom"/>
</dbReference>
<reference evidence="2" key="1">
    <citation type="submission" date="2020-04" db="EMBL/GenBank/DDBJ databases">
        <authorList>
            <person name="Neveu A P."/>
        </authorList>
    </citation>
    <scope>NUCLEOTIDE SEQUENCE</scope>
    <source>
        <tissue evidence="2">Whole embryo</tissue>
    </source>
</reference>
<dbReference type="SUPFAM" id="SSF52799">
    <property type="entry name" value="(Phosphotyrosine protein) phosphatases II"/>
    <property type="match status" value="1"/>
</dbReference>
<feature type="domain" description="Tyrosine-protein phosphatase" evidence="1">
    <location>
        <begin position="45"/>
        <end position="189"/>
    </location>
</feature>
<dbReference type="Pfam" id="PF00782">
    <property type="entry name" value="DSPc"/>
    <property type="match status" value="1"/>
</dbReference>
<dbReference type="GO" id="GO:2001244">
    <property type="term" value="P:positive regulation of intrinsic apoptotic signaling pathway"/>
    <property type="evidence" value="ECO:0007669"/>
    <property type="project" value="TreeGrafter"/>
</dbReference>
<gene>
    <name evidence="2" type="primary">Styxl1</name>
</gene>
<dbReference type="GO" id="GO:0062030">
    <property type="term" value="P:negative regulation of stress granule assembly"/>
    <property type="evidence" value="ECO:0007669"/>
    <property type="project" value="TreeGrafter"/>
</dbReference>
<dbReference type="EMBL" id="LR790823">
    <property type="protein sequence ID" value="CAB3266685.1"/>
    <property type="molecule type" value="mRNA"/>
</dbReference>
<dbReference type="GO" id="GO:0004864">
    <property type="term" value="F:protein phosphatase inhibitor activity"/>
    <property type="evidence" value="ECO:0007669"/>
    <property type="project" value="TreeGrafter"/>
</dbReference>
<dbReference type="PANTHER" id="PTHR46659:SF1">
    <property type="entry name" value="SERINE_THREONINE_TYROSINE-INTERACTING-LIKE PROTEIN 1"/>
    <property type="match status" value="1"/>
</dbReference>
<sequence>MANSGSKNPVKILRGGYEDFSAMYPFLRTQKILYMPQEYDSIQTFPCEVLPGIMYIGSSKQAHDKFIHKELKIRAHINLSHEKDMFFSESNTDTYLHVPIDDTDDADFTSYIDKIVSFIDTNRNELRTILVWSSNGISRSAAACILYLMSYYKWPMRDAWRHMRSCKFMIRPNRGLVKQLAKFEEKHLGKQITDIEDPNY</sequence>
<protein>
    <submittedName>
        <fullName evidence="2">Serine/threonine/tyrosine-interacting-like protein 1</fullName>
    </submittedName>
</protein>
<dbReference type="InterPro" id="IPR053272">
    <property type="entry name" value="STY_interacting-like"/>
</dbReference>